<dbReference type="InterPro" id="IPR007487">
    <property type="entry name" value="ABC_transpt-TYRBP-like"/>
</dbReference>
<name>C2BFU8_9FIRM</name>
<evidence type="ECO:0000313" key="2">
    <source>
        <dbReference type="Proteomes" id="UP000005984"/>
    </source>
</evidence>
<dbReference type="CDD" id="cd06325">
    <property type="entry name" value="PBP1_ABC_unchar_transporter"/>
    <property type="match status" value="1"/>
</dbReference>
<organism evidence="1 2">
    <name type="scientific">Anaerococcus lactolyticus ATCC 51172</name>
    <dbReference type="NCBI Taxonomy" id="525254"/>
    <lineage>
        <taxon>Bacteria</taxon>
        <taxon>Bacillati</taxon>
        <taxon>Bacillota</taxon>
        <taxon>Tissierellia</taxon>
        <taxon>Tissierellales</taxon>
        <taxon>Peptoniphilaceae</taxon>
        <taxon>Anaerococcus</taxon>
    </lineage>
</organism>
<dbReference type="EMBL" id="ABYO01000211">
    <property type="protein sequence ID" value="EEI86208.1"/>
    <property type="molecule type" value="Genomic_DNA"/>
</dbReference>
<dbReference type="InterPro" id="IPR028082">
    <property type="entry name" value="Peripla_BP_I"/>
</dbReference>
<dbReference type="PANTHER" id="PTHR35271:SF1">
    <property type="entry name" value="ABC TRANSPORTER, SUBSTRATE-BINDING LIPOPROTEIN"/>
    <property type="match status" value="1"/>
</dbReference>
<dbReference type="eggNOG" id="COG2984">
    <property type="taxonomic scope" value="Bacteria"/>
</dbReference>
<dbReference type="Gene3D" id="3.40.50.2300">
    <property type="match status" value="2"/>
</dbReference>
<sequence length="328" mass="35511">MKKIFTKMVGTIFVLVGLIILGSCGNKEGKKEYIIGVIQIADHPSLDAAREGFLEKLDKEGISYKLIDHRAGGDISLIPQLASDLKIKGADLIYTIGTPAAQGVYNIVNDRPILFTAVTDPIGAGLVDEKTRTGKNITGVSDYVDPAKVIDDFLKVYPETKTFATMYNTNEQNSLVQIEALERAIKERGLSLKKQGVSSINDIPQALASLKSGTDAMVTVTDNVVVNAMPVIAKTLKDEKIPSLAFDEGSVENGALIAEGVNYKKIGQRAGEMAGEILEANKDIKELPFEDAKDLEMLVNKDTAKDLGLDLKNEGLKDAKIMEKKEGK</sequence>
<accession>C2BFU8</accession>
<reference evidence="1 2" key="1">
    <citation type="submission" date="2008-10" db="EMBL/GenBank/DDBJ databases">
        <authorList>
            <person name="Qin X."/>
            <person name="Bachman B."/>
            <person name="Battles P."/>
            <person name="Bell A."/>
            <person name="Bess C."/>
            <person name="Bickham C."/>
            <person name="Chaboub L."/>
            <person name="Chen D."/>
            <person name="Coyle M."/>
            <person name="Deiros D.R."/>
            <person name="Dinh H."/>
            <person name="Forbes L."/>
            <person name="Fowler G."/>
            <person name="Francisco L."/>
            <person name="Fu Q."/>
            <person name="Gubbala S."/>
            <person name="Hale W."/>
            <person name="Han Y."/>
            <person name="Hemphill L."/>
            <person name="Highlander S.K."/>
            <person name="Hirani K."/>
            <person name="Hogues M."/>
            <person name="Jackson L."/>
            <person name="Jakkamsetti A."/>
            <person name="Javaid M."/>
            <person name="Jiang H."/>
            <person name="Korchina V."/>
            <person name="Kovar C."/>
            <person name="Lara F."/>
            <person name="Lee S."/>
            <person name="Mata R."/>
            <person name="Mathew T."/>
            <person name="Moen C."/>
            <person name="Morales K."/>
            <person name="Munidasa M."/>
            <person name="Nazareth L."/>
            <person name="Ngo R."/>
            <person name="Nguyen L."/>
            <person name="Okwuonu G."/>
            <person name="Ongeri F."/>
            <person name="Patil S."/>
            <person name="Petrosino J."/>
            <person name="Pham C."/>
            <person name="Pham P."/>
            <person name="Pu L.-L."/>
            <person name="Puazo M."/>
            <person name="Raj R."/>
            <person name="Reid J."/>
            <person name="Rouhana J."/>
            <person name="Saada N."/>
            <person name="Shang Y."/>
            <person name="Simmons D."/>
            <person name="Thornton R."/>
            <person name="Warren J."/>
            <person name="Weissenberger G."/>
            <person name="Zhang J."/>
            <person name="Zhang L."/>
            <person name="Zhou C."/>
            <person name="Zhu D."/>
            <person name="Muzny D."/>
            <person name="Worley K."/>
            <person name="Gibbs R."/>
        </authorList>
    </citation>
    <scope>NUCLEOTIDE SEQUENCE [LARGE SCALE GENOMIC DNA]</scope>
    <source>
        <strain evidence="1 2">ATCC 51172</strain>
    </source>
</reference>
<dbReference type="SUPFAM" id="SSF53822">
    <property type="entry name" value="Periplasmic binding protein-like I"/>
    <property type="match status" value="1"/>
</dbReference>
<comment type="caution">
    <text evidence="1">The sequence shown here is derived from an EMBL/GenBank/DDBJ whole genome shotgun (WGS) entry which is preliminary data.</text>
</comment>
<evidence type="ECO:0000313" key="1">
    <source>
        <dbReference type="EMBL" id="EEI86208.1"/>
    </source>
</evidence>
<dbReference type="RefSeq" id="WP_004829820.1">
    <property type="nucleotide sequence ID" value="NZ_GG666055.1"/>
</dbReference>
<proteinExistence type="predicted"/>
<keyword evidence="2" id="KW-1185">Reference proteome</keyword>
<protein>
    <submittedName>
        <fullName evidence="1">ABC transporter substrate binding protein</fullName>
    </submittedName>
</protein>
<dbReference type="PANTHER" id="PTHR35271">
    <property type="entry name" value="ABC TRANSPORTER, SUBSTRATE-BINDING LIPOPROTEIN-RELATED"/>
    <property type="match status" value="1"/>
</dbReference>
<dbReference type="HOGENOM" id="CLU_058196_1_0_9"/>
<dbReference type="STRING" id="525254.HMPREF0072_1218"/>
<dbReference type="AlphaFoldDB" id="C2BFU8"/>
<gene>
    <name evidence="1" type="ORF">HMPREF0072_1218</name>
</gene>
<dbReference type="Proteomes" id="UP000005984">
    <property type="component" value="Unassembled WGS sequence"/>
</dbReference>
<dbReference type="Pfam" id="PF04392">
    <property type="entry name" value="ABC_sub_bind"/>
    <property type="match status" value="1"/>
</dbReference>
<dbReference type="PROSITE" id="PS51257">
    <property type="entry name" value="PROKAR_LIPOPROTEIN"/>
    <property type="match status" value="1"/>
</dbReference>